<gene>
    <name evidence="16" type="primary">gloA</name>
    <name evidence="16" type="ORF">ABV408_17635</name>
</gene>
<evidence type="ECO:0000256" key="4">
    <source>
        <dbReference type="ARBA" id="ARBA00012081"/>
    </source>
</evidence>
<name>A0AB74UE35_9GAMM</name>
<reference evidence="16" key="1">
    <citation type="submission" date="2024-06" db="EMBL/GenBank/DDBJ databases">
        <title>Complete genome of Salinicola endophyticus HNIBRBA4755.</title>
        <authorList>
            <person name="Shin S.Y."/>
            <person name="Kang H."/>
            <person name="Song J."/>
        </authorList>
    </citation>
    <scope>NUCLEOTIDE SEQUENCE</scope>
    <source>
        <strain evidence="16">HNIBRBA4755</strain>
    </source>
</reference>
<comment type="similarity">
    <text evidence="3">Belongs to the glyoxalase I family.</text>
</comment>
<dbReference type="InterPro" id="IPR004361">
    <property type="entry name" value="Glyoxalase_1"/>
</dbReference>
<dbReference type="Pfam" id="PF00903">
    <property type="entry name" value="Glyoxalase"/>
    <property type="match status" value="1"/>
</dbReference>
<evidence type="ECO:0000256" key="8">
    <source>
        <dbReference type="ARBA" id="ARBA00023239"/>
    </source>
</evidence>
<dbReference type="PANTHER" id="PTHR10374">
    <property type="entry name" value="LACTOYLGLUTATHIONE LYASE GLYOXALASE I"/>
    <property type="match status" value="1"/>
</dbReference>
<evidence type="ECO:0000256" key="2">
    <source>
        <dbReference type="ARBA" id="ARBA00005008"/>
    </source>
</evidence>
<dbReference type="InterPro" id="IPR018146">
    <property type="entry name" value="Glyoxalase_1_CS"/>
</dbReference>
<evidence type="ECO:0000313" key="16">
    <source>
        <dbReference type="EMBL" id="XCJ79240.1"/>
    </source>
</evidence>
<evidence type="ECO:0000256" key="14">
    <source>
        <dbReference type="PIRSR" id="PIRSR604361-3"/>
    </source>
</evidence>
<dbReference type="PROSITE" id="PS51819">
    <property type="entry name" value="VOC"/>
    <property type="match status" value="1"/>
</dbReference>
<dbReference type="GO" id="GO:0046872">
    <property type="term" value="F:metal ion binding"/>
    <property type="evidence" value="ECO:0007669"/>
    <property type="project" value="UniProtKB-KW"/>
</dbReference>
<dbReference type="AlphaFoldDB" id="A0AB74UE35"/>
<protein>
    <recommendedName>
        <fullName evidence="4">lactoylglutathione lyase</fullName>
        <ecNumber evidence="4">4.4.1.5</ecNumber>
    </recommendedName>
    <alternativeName>
        <fullName evidence="10">Aldoketomutase</fullName>
    </alternativeName>
    <alternativeName>
        <fullName evidence="9">Ketone-aldehyde mutase</fullName>
    </alternativeName>
    <alternativeName>
        <fullName evidence="11">Methylglyoxalase</fullName>
    </alternativeName>
    <alternativeName>
        <fullName evidence="12">S-D-lactoylglutathione methylglyoxal lyase</fullName>
    </alternativeName>
</protein>
<keyword evidence="8 16" id="KW-0456">Lyase</keyword>
<evidence type="ECO:0000256" key="12">
    <source>
        <dbReference type="ARBA" id="ARBA00033298"/>
    </source>
</evidence>
<organism evidence="16">
    <name type="scientific">Salinicola endophyticus</name>
    <dbReference type="NCBI Taxonomy" id="1949083"/>
    <lineage>
        <taxon>Bacteria</taxon>
        <taxon>Pseudomonadati</taxon>
        <taxon>Pseudomonadota</taxon>
        <taxon>Gammaproteobacteria</taxon>
        <taxon>Oceanospirillales</taxon>
        <taxon>Halomonadaceae</taxon>
        <taxon>Salinicola</taxon>
    </lineage>
</organism>
<dbReference type="RefSeq" id="WP_207033953.1">
    <property type="nucleotide sequence ID" value="NZ_CP159578.1"/>
</dbReference>
<evidence type="ECO:0000256" key="6">
    <source>
        <dbReference type="ARBA" id="ARBA00022723"/>
    </source>
</evidence>
<dbReference type="NCBIfam" id="TIGR00068">
    <property type="entry name" value="glyox_I"/>
    <property type="match status" value="1"/>
</dbReference>
<feature type="active site" description="Proton donor/acceptor" evidence="13">
    <location>
        <position position="164"/>
    </location>
</feature>
<keyword evidence="6 14" id="KW-0479">Metal-binding</keyword>
<evidence type="ECO:0000256" key="10">
    <source>
        <dbReference type="ARBA" id="ARBA00030892"/>
    </source>
</evidence>
<dbReference type="EMBL" id="CP159578">
    <property type="protein sequence ID" value="XCJ79240.1"/>
    <property type="molecule type" value="Genomic_DNA"/>
</dbReference>
<dbReference type="InterPro" id="IPR004360">
    <property type="entry name" value="Glyas_Fos-R_dOase_dom"/>
</dbReference>
<dbReference type="CDD" id="cd07233">
    <property type="entry name" value="GlxI_Zn"/>
    <property type="match status" value="1"/>
</dbReference>
<comment type="pathway">
    <text evidence="2">Secondary metabolite metabolism; methylglyoxal degradation; (R)-lactate from methylglyoxal: step 1/2.</text>
</comment>
<evidence type="ECO:0000256" key="3">
    <source>
        <dbReference type="ARBA" id="ARBA00010363"/>
    </source>
</evidence>
<evidence type="ECO:0000256" key="5">
    <source>
        <dbReference type="ARBA" id="ARBA00022596"/>
    </source>
</evidence>
<dbReference type="InterPro" id="IPR037523">
    <property type="entry name" value="VOC_core"/>
</dbReference>
<sequence>MSIAEDQVPGVEPATAESQGFVFNHTMLRAKDPKVSLAFYTRVFGMRLLRKLDFPEMQFTLYFLGHAEAGEVPEDDAERTAYTFSQKGVLELTHNWGSENDPELSYHDGNAEPQGFGHICFAVPDLAAAERWFDANDVEFKKRADEGKMPNVVFVKDPDGYWIEVVQPSLSAGLGD</sequence>
<feature type="binding site" evidence="14">
    <location>
        <position position="91"/>
    </location>
    <ligand>
        <name>Zn(2+)</name>
        <dbReference type="ChEBI" id="CHEBI:29105"/>
        <note>ligand shared between dimeric partners</note>
    </ligand>
</feature>
<evidence type="ECO:0000256" key="11">
    <source>
        <dbReference type="ARBA" id="ARBA00032460"/>
    </source>
</evidence>
<proteinExistence type="inferred from homology"/>
<feature type="binding site" evidence="14">
    <location>
        <position position="118"/>
    </location>
    <ligand>
        <name>Zn(2+)</name>
        <dbReference type="ChEBI" id="CHEBI:29105"/>
        <note>ligand shared between dimeric partners</note>
    </ligand>
</feature>
<dbReference type="SUPFAM" id="SSF54593">
    <property type="entry name" value="Glyoxalase/Bleomycin resistance protein/Dihydroxybiphenyl dioxygenase"/>
    <property type="match status" value="1"/>
</dbReference>
<keyword evidence="5" id="KW-0533">Nickel</keyword>
<evidence type="ECO:0000256" key="9">
    <source>
        <dbReference type="ARBA" id="ARBA00030291"/>
    </source>
</evidence>
<accession>A0AB74UE35</accession>
<dbReference type="PANTHER" id="PTHR10374:SF30">
    <property type="entry name" value="LACTOYLGLUTATHIONE LYASE"/>
    <property type="match status" value="1"/>
</dbReference>
<dbReference type="Gene3D" id="3.10.180.10">
    <property type="entry name" value="2,3-Dihydroxybiphenyl 1,2-Dioxygenase, domain 1"/>
    <property type="match status" value="1"/>
</dbReference>
<feature type="domain" description="VOC" evidence="15">
    <location>
        <begin position="22"/>
        <end position="168"/>
    </location>
</feature>
<evidence type="ECO:0000256" key="7">
    <source>
        <dbReference type="ARBA" id="ARBA00022833"/>
    </source>
</evidence>
<dbReference type="PROSITE" id="PS00935">
    <property type="entry name" value="GLYOXALASE_I_2"/>
    <property type="match status" value="1"/>
</dbReference>
<comment type="cofactor">
    <cofactor evidence="14">
        <name>Zn(2+)</name>
        <dbReference type="ChEBI" id="CHEBI:29105"/>
    </cofactor>
    <text evidence="14">Binds 1 zinc ion per subunit. In the homodimer, two zinc ions are bound between subunits.</text>
</comment>
<keyword evidence="7 14" id="KW-0862">Zinc</keyword>
<evidence type="ECO:0000256" key="13">
    <source>
        <dbReference type="PIRSR" id="PIRSR604361-1"/>
    </source>
</evidence>
<evidence type="ECO:0000256" key="1">
    <source>
        <dbReference type="ARBA" id="ARBA00001967"/>
    </source>
</evidence>
<dbReference type="EC" id="4.4.1.5" evidence="4"/>
<evidence type="ECO:0000259" key="15">
    <source>
        <dbReference type="PROSITE" id="PS51819"/>
    </source>
</evidence>
<dbReference type="InterPro" id="IPR029068">
    <property type="entry name" value="Glyas_Bleomycin-R_OHBP_Dase"/>
</dbReference>
<comment type="cofactor">
    <cofactor evidence="1">
        <name>Ni(2+)</name>
        <dbReference type="ChEBI" id="CHEBI:49786"/>
    </cofactor>
</comment>
<feature type="binding site" evidence="14">
    <location>
        <position position="164"/>
    </location>
    <ligand>
        <name>Zn(2+)</name>
        <dbReference type="ChEBI" id="CHEBI:29105"/>
        <note>ligand shared between dimeric partners</note>
    </ligand>
</feature>
<dbReference type="GO" id="GO:0004462">
    <property type="term" value="F:lactoylglutathione lyase activity"/>
    <property type="evidence" value="ECO:0007669"/>
    <property type="project" value="UniProtKB-EC"/>
</dbReference>